<dbReference type="CTD" id="20205421"/>
<dbReference type="InParanoid" id="T1F9C2"/>
<proteinExistence type="predicted"/>
<dbReference type="KEGG" id="hro:HELRODRAFT_175506"/>
<keyword evidence="4" id="KW-1185">Reference proteome</keyword>
<sequence length="248" mass="27505">MNLERMRRGDESGCFFSPPARMRNGDYEAYKSGLKDRWFVSPLALLRVPQTAAEGGDAANPASTTSVSDDEDVTKLKNYSTFNSFNFSTSSRLNITVDTSDMSSMNVTSSTRILEDENLDRPSKAAIFSLRAHNRLNEKSKYAGYFLPPLDNIDEGETNEYDHDAGELPWDESIVKLAANLKKDEMVVEENEIAVGAFCGSVEDKDTTPTNKPTEQNGNKAVSTSRHPGRNKRLIVIFFNVGNVGLLM</sequence>
<reference evidence="2 4" key="2">
    <citation type="journal article" date="2013" name="Nature">
        <title>Insights into bilaterian evolution from three spiralian genomes.</title>
        <authorList>
            <person name="Simakov O."/>
            <person name="Marletaz F."/>
            <person name="Cho S.J."/>
            <person name="Edsinger-Gonzales E."/>
            <person name="Havlak P."/>
            <person name="Hellsten U."/>
            <person name="Kuo D.H."/>
            <person name="Larsson T."/>
            <person name="Lv J."/>
            <person name="Arendt D."/>
            <person name="Savage R."/>
            <person name="Osoegawa K."/>
            <person name="de Jong P."/>
            <person name="Grimwood J."/>
            <person name="Chapman J.A."/>
            <person name="Shapiro H."/>
            <person name="Aerts A."/>
            <person name="Otillar R.P."/>
            <person name="Terry A.Y."/>
            <person name="Boore J.L."/>
            <person name="Grigoriev I.V."/>
            <person name="Lindberg D.R."/>
            <person name="Seaver E.C."/>
            <person name="Weisblat D.A."/>
            <person name="Putnam N.H."/>
            <person name="Rokhsar D.S."/>
        </authorList>
    </citation>
    <scope>NUCLEOTIDE SEQUENCE</scope>
</reference>
<feature type="compositionally biased region" description="Polar residues" evidence="1">
    <location>
        <begin position="208"/>
        <end position="226"/>
    </location>
</feature>
<dbReference type="HOGENOM" id="CLU_1121138_0_0_1"/>
<evidence type="ECO:0000313" key="3">
    <source>
        <dbReference type="EnsemblMetazoa" id="HelroP175506"/>
    </source>
</evidence>
<reference evidence="3" key="3">
    <citation type="submission" date="2015-06" db="UniProtKB">
        <authorList>
            <consortium name="EnsemblMetazoa"/>
        </authorList>
    </citation>
    <scope>IDENTIFICATION</scope>
</reference>
<protein>
    <submittedName>
        <fullName evidence="2 3">Uncharacterized protein</fullName>
    </submittedName>
</protein>
<accession>T1F9C2</accession>
<gene>
    <name evidence="3" type="primary">20205421</name>
    <name evidence="2" type="ORF">HELRODRAFT_175506</name>
</gene>
<organism evidence="3 4">
    <name type="scientific">Helobdella robusta</name>
    <name type="common">Californian leech</name>
    <dbReference type="NCBI Taxonomy" id="6412"/>
    <lineage>
        <taxon>Eukaryota</taxon>
        <taxon>Metazoa</taxon>
        <taxon>Spiralia</taxon>
        <taxon>Lophotrochozoa</taxon>
        <taxon>Annelida</taxon>
        <taxon>Clitellata</taxon>
        <taxon>Hirudinea</taxon>
        <taxon>Rhynchobdellida</taxon>
        <taxon>Glossiphoniidae</taxon>
        <taxon>Helobdella</taxon>
    </lineage>
</organism>
<name>T1F9C2_HELRO</name>
<dbReference type="EMBL" id="KB096900">
    <property type="protein sequence ID" value="ESO00546.1"/>
    <property type="molecule type" value="Genomic_DNA"/>
</dbReference>
<dbReference type="EMBL" id="AMQM01005307">
    <property type="status" value="NOT_ANNOTATED_CDS"/>
    <property type="molecule type" value="Genomic_DNA"/>
</dbReference>
<evidence type="ECO:0000313" key="4">
    <source>
        <dbReference type="Proteomes" id="UP000015101"/>
    </source>
</evidence>
<dbReference type="AlphaFoldDB" id="T1F9C2"/>
<dbReference type="GeneID" id="20205421"/>
<evidence type="ECO:0000313" key="2">
    <source>
        <dbReference type="EMBL" id="ESO00546.1"/>
    </source>
</evidence>
<evidence type="ECO:0000256" key="1">
    <source>
        <dbReference type="SAM" id="MobiDB-lite"/>
    </source>
</evidence>
<dbReference type="EnsemblMetazoa" id="HelroT175506">
    <property type="protein sequence ID" value="HelroP175506"/>
    <property type="gene ID" value="HelroG175506"/>
</dbReference>
<reference evidence="4" key="1">
    <citation type="submission" date="2012-12" db="EMBL/GenBank/DDBJ databases">
        <authorList>
            <person name="Hellsten U."/>
            <person name="Grimwood J."/>
            <person name="Chapman J.A."/>
            <person name="Shapiro H."/>
            <person name="Aerts A."/>
            <person name="Otillar R.P."/>
            <person name="Terry A.Y."/>
            <person name="Boore J.L."/>
            <person name="Simakov O."/>
            <person name="Marletaz F."/>
            <person name="Cho S.-J."/>
            <person name="Edsinger-Gonzales E."/>
            <person name="Havlak P."/>
            <person name="Kuo D.-H."/>
            <person name="Larsson T."/>
            <person name="Lv J."/>
            <person name="Arendt D."/>
            <person name="Savage R."/>
            <person name="Osoegawa K."/>
            <person name="de Jong P."/>
            <person name="Lindberg D.R."/>
            <person name="Seaver E.C."/>
            <person name="Weisblat D.A."/>
            <person name="Putnam N.H."/>
            <person name="Grigoriev I.V."/>
            <person name="Rokhsar D.S."/>
        </authorList>
    </citation>
    <scope>NUCLEOTIDE SEQUENCE</scope>
</reference>
<feature type="region of interest" description="Disordered" evidence="1">
    <location>
        <begin position="202"/>
        <end position="226"/>
    </location>
</feature>
<dbReference type="Proteomes" id="UP000015101">
    <property type="component" value="Unassembled WGS sequence"/>
</dbReference>
<dbReference type="RefSeq" id="XP_009021183.1">
    <property type="nucleotide sequence ID" value="XM_009022935.1"/>
</dbReference>